<reference evidence="2 3" key="1">
    <citation type="journal article" date="2019" name="Nat. Ecol. Evol.">
        <title>Megaphylogeny resolves global patterns of mushroom evolution.</title>
        <authorList>
            <person name="Varga T."/>
            <person name="Krizsan K."/>
            <person name="Foldi C."/>
            <person name="Dima B."/>
            <person name="Sanchez-Garcia M."/>
            <person name="Sanchez-Ramirez S."/>
            <person name="Szollosi G.J."/>
            <person name="Szarkandi J.G."/>
            <person name="Papp V."/>
            <person name="Albert L."/>
            <person name="Andreopoulos W."/>
            <person name="Angelini C."/>
            <person name="Antonin V."/>
            <person name="Barry K.W."/>
            <person name="Bougher N.L."/>
            <person name="Buchanan P."/>
            <person name="Buyck B."/>
            <person name="Bense V."/>
            <person name="Catcheside P."/>
            <person name="Chovatia M."/>
            <person name="Cooper J."/>
            <person name="Damon W."/>
            <person name="Desjardin D."/>
            <person name="Finy P."/>
            <person name="Geml J."/>
            <person name="Haridas S."/>
            <person name="Hughes K."/>
            <person name="Justo A."/>
            <person name="Karasinski D."/>
            <person name="Kautmanova I."/>
            <person name="Kiss B."/>
            <person name="Kocsube S."/>
            <person name="Kotiranta H."/>
            <person name="LaButti K.M."/>
            <person name="Lechner B.E."/>
            <person name="Liimatainen K."/>
            <person name="Lipzen A."/>
            <person name="Lukacs Z."/>
            <person name="Mihaltcheva S."/>
            <person name="Morgado L.N."/>
            <person name="Niskanen T."/>
            <person name="Noordeloos M.E."/>
            <person name="Ohm R.A."/>
            <person name="Ortiz-Santana B."/>
            <person name="Ovrebo C."/>
            <person name="Racz N."/>
            <person name="Riley R."/>
            <person name="Savchenko A."/>
            <person name="Shiryaev A."/>
            <person name="Soop K."/>
            <person name="Spirin V."/>
            <person name="Szebenyi C."/>
            <person name="Tomsovsky M."/>
            <person name="Tulloss R.E."/>
            <person name="Uehling J."/>
            <person name="Grigoriev I.V."/>
            <person name="Vagvolgyi C."/>
            <person name="Papp T."/>
            <person name="Martin F.M."/>
            <person name="Miettinen O."/>
            <person name="Hibbett D.S."/>
            <person name="Nagy L.G."/>
        </authorList>
    </citation>
    <scope>NUCLEOTIDE SEQUENCE [LARGE SCALE GENOMIC DNA]</scope>
    <source>
        <strain evidence="2 3">FP101781</strain>
    </source>
</reference>
<accession>A0A4Y7RL89</accession>
<name>A0A4Y7RL89_COPMI</name>
<evidence type="ECO:0000256" key="1">
    <source>
        <dbReference type="SAM" id="MobiDB-lite"/>
    </source>
</evidence>
<comment type="caution">
    <text evidence="2">The sequence shown here is derived from an EMBL/GenBank/DDBJ whole genome shotgun (WGS) entry which is preliminary data.</text>
</comment>
<evidence type="ECO:0000313" key="2">
    <source>
        <dbReference type="EMBL" id="TEB09754.1"/>
    </source>
</evidence>
<dbReference type="EMBL" id="QPFP01000491">
    <property type="protein sequence ID" value="TEB09754.1"/>
    <property type="molecule type" value="Genomic_DNA"/>
</dbReference>
<proteinExistence type="predicted"/>
<dbReference type="AlphaFoldDB" id="A0A4Y7RL89"/>
<feature type="compositionally biased region" description="Basic residues" evidence="1">
    <location>
        <begin position="134"/>
        <end position="149"/>
    </location>
</feature>
<dbReference type="Proteomes" id="UP000298030">
    <property type="component" value="Unassembled WGS sequence"/>
</dbReference>
<gene>
    <name evidence="2" type="ORF">FA13DRAFT_1058552</name>
</gene>
<feature type="region of interest" description="Disordered" evidence="1">
    <location>
        <begin position="126"/>
        <end position="149"/>
    </location>
</feature>
<organism evidence="2 3">
    <name type="scientific">Coprinellus micaceus</name>
    <name type="common">Glistening ink-cap mushroom</name>
    <name type="synonym">Coprinus micaceus</name>
    <dbReference type="NCBI Taxonomy" id="71717"/>
    <lineage>
        <taxon>Eukaryota</taxon>
        <taxon>Fungi</taxon>
        <taxon>Dikarya</taxon>
        <taxon>Basidiomycota</taxon>
        <taxon>Agaricomycotina</taxon>
        <taxon>Agaricomycetes</taxon>
        <taxon>Agaricomycetidae</taxon>
        <taxon>Agaricales</taxon>
        <taxon>Agaricineae</taxon>
        <taxon>Psathyrellaceae</taxon>
        <taxon>Coprinellus</taxon>
    </lineage>
</organism>
<sequence length="149" mass="17178">MSKPKAKPKAFIEHEASIDLKKAWPRSSCGARVTHTTPAPRWICTSRAAPFHLTSRPCLYTPLEGFRQAPCFLPPSWRNTTTILRIWAATRRDSHIRTLQGIGHRIQIQSTHIRILITATRLQARTRGCNPSRTRPRRWSTRSRTRHLP</sequence>
<evidence type="ECO:0000313" key="3">
    <source>
        <dbReference type="Proteomes" id="UP000298030"/>
    </source>
</evidence>
<protein>
    <submittedName>
        <fullName evidence="2">Uncharacterized protein</fullName>
    </submittedName>
</protein>
<keyword evidence="3" id="KW-1185">Reference proteome</keyword>